<feature type="transmembrane region" description="Helical" evidence="1">
    <location>
        <begin position="20"/>
        <end position="39"/>
    </location>
</feature>
<proteinExistence type="predicted"/>
<dbReference type="OrthoDB" id="2675435at2759"/>
<name>A0A9W9AVU1_9AGAR</name>
<comment type="caution">
    <text evidence="3">The sequence shown here is derived from an EMBL/GenBank/DDBJ whole genome shotgun (WGS) entry which is preliminary data.</text>
</comment>
<keyword evidence="1" id="KW-0472">Membrane</keyword>
<organism evidence="3 4">
    <name type="scientific">Lentinula aciculospora</name>
    <dbReference type="NCBI Taxonomy" id="153920"/>
    <lineage>
        <taxon>Eukaryota</taxon>
        <taxon>Fungi</taxon>
        <taxon>Dikarya</taxon>
        <taxon>Basidiomycota</taxon>
        <taxon>Agaricomycotina</taxon>
        <taxon>Agaricomycetes</taxon>
        <taxon>Agaricomycetidae</taxon>
        <taxon>Agaricales</taxon>
        <taxon>Marasmiineae</taxon>
        <taxon>Omphalotaceae</taxon>
        <taxon>Lentinula</taxon>
    </lineage>
</organism>
<feature type="transmembrane region" description="Helical" evidence="1">
    <location>
        <begin position="89"/>
        <end position="111"/>
    </location>
</feature>
<evidence type="ECO:0000313" key="3">
    <source>
        <dbReference type="EMBL" id="KAJ4490291.1"/>
    </source>
</evidence>
<feature type="transmembrane region" description="Helical" evidence="1">
    <location>
        <begin position="186"/>
        <end position="205"/>
    </location>
</feature>
<feature type="transmembrane region" description="Helical" evidence="1">
    <location>
        <begin position="60"/>
        <end position="77"/>
    </location>
</feature>
<evidence type="ECO:0000313" key="4">
    <source>
        <dbReference type="Proteomes" id="UP001150266"/>
    </source>
</evidence>
<dbReference type="EMBL" id="JAOTPV010000001">
    <property type="protein sequence ID" value="KAJ4490291.1"/>
    <property type="molecule type" value="Genomic_DNA"/>
</dbReference>
<keyword evidence="1" id="KW-1133">Transmembrane helix</keyword>
<dbReference type="InterPro" id="IPR045340">
    <property type="entry name" value="DUF6533"/>
</dbReference>
<protein>
    <recommendedName>
        <fullName evidence="2">DUF6533 domain-containing protein</fullName>
    </recommendedName>
</protein>
<feature type="transmembrane region" description="Helical" evidence="1">
    <location>
        <begin position="226"/>
        <end position="247"/>
    </location>
</feature>
<evidence type="ECO:0000256" key="1">
    <source>
        <dbReference type="SAM" id="Phobius"/>
    </source>
</evidence>
<feature type="transmembrane region" description="Helical" evidence="1">
    <location>
        <begin position="123"/>
        <end position="143"/>
    </location>
</feature>
<sequence length="266" mass="29929">MNSPSVFNPLFHAIHSSQVANASIVAALTVLLYDCLLTFDKEVKYIWKSRWTAPKILYLFAKYYGVAHLCGTLIISNGTNLSAEFCKNYLWWISLGGAIVFTTAINAFLGIRLYALYQSNRMVLVTVIFLIICEFVAEFWGSYRSVILETTVPIVDLEHLIPDIKQVFPECQFEQLPSLHFTLASYVPNLFVSGVFFCLMAYKCFKSAPWKMWSARPAHKSSQNSTASIYASSVPGNVIIFFLKGWYNLLPLNFLNCAGCNDDCGA</sequence>
<keyword evidence="4" id="KW-1185">Reference proteome</keyword>
<dbReference type="Pfam" id="PF20151">
    <property type="entry name" value="DUF6533"/>
    <property type="match status" value="1"/>
</dbReference>
<dbReference type="AlphaFoldDB" id="A0A9W9AVU1"/>
<gene>
    <name evidence="3" type="ORF">J3R30DRAFT_3420693</name>
</gene>
<feature type="domain" description="DUF6533" evidence="2">
    <location>
        <begin position="23"/>
        <end position="66"/>
    </location>
</feature>
<keyword evidence="1" id="KW-0812">Transmembrane</keyword>
<reference evidence="3" key="1">
    <citation type="submission" date="2022-08" db="EMBL/GenBank/DDBJ databases">
        <title>A Global Phylogenomic Analysis of the Shiitake Genus Lentinula.</title>
        <authorList>
            <consortium name="DOE Joint Genome Institute"/>
            <person name="Sierra-Patev S."/>
            <person name="Min B."/>
            <person name="Naranjo-Ortiz M."/>
            <person name="Looney B."/>
            <person name="Konkel Z."/>
            <person name="Slot J.C."/>
            <person name="Sakamoto Y."/>
            <person name="Steenwyk J.L."/>
            <person name="Rokas A."/>
            <person name="Carro J."/>
            <person name="Camarero S."/>
            <person name="Ferreira P."/>
            <person name="Molpeceres G."/>
            <person name="Ruiz-Duenas F.J."/>
            <person name="Serrano A."/>
            <person name="Henrissat B."/>
            <person name="Drula E."/>
            <person name="Hughes K.W."/>
            <person name="Mata J.L."/>
            <person name="Ishikawa N.K."/>
            <person name="Vargas-Isla R."/>
            <person name="Ushijima S."/>
            <person name="Smith C.A."/>
            <person name="Ahrendt S."/>
            <person name="Andreopoulos W."/>
            <person name="He G."/>
            <person name="Labutti K."/>
            <person name="Lipzen A."/>
            <person name="Ng V."/>
            <person name="Riley R."/>
            <person name="Sandor L."/>
            <person name="Barry K."/>
            <person name="Martinez A.T."/>
            <person name="Xiao Y."/>
            <person name="Gibbons J.G."/>
            <person name="Terashima K."/>
            <person name="Grigoriev I.V."/>
            <person name="Hibbett D.S."/>
        </authorList>
    </citation>
    <scope>NUCLEOTIDE SEQUENCE</scope>
    <source>
        <strain evidence="3">JLM2183</strain>
    </source>
</reference>
<evidence type="ECO:0000259" key="2">
    <source>
        <dbReference type="Pfam" id="PF20151"/>
    </source>
</evidence>
<accession>A0A9W9AVU1</accession>
<dbReference type="Proteomes" id="UP001150266">
    <property type="component" value="Unassembled WGS sequence"/>
</dbReference>